<evidence type="ECO:0008006" key="5">
    <source>
        <dbReference type="Google" id="ProtNLM"/>
    </source>
</evidence>
<feature type="compositionally biased region" description="Basic and acidic residues" evidence="1">
    <location>
        <begin position="330"/>
        <end position="343"/>
    </location>
</feature>
<proteinExistence type="predicted"/>
<evidence type="ECO:0000313" key="4">
    <source>
        <dbReference type="Proteomes" id="UP001239397"/>
    </source>
</evidence>
<keyword evidence="2" id="KW-0732">Signal</keyword>
<dbReference type="RefSeq" id="WP_285995140.1">
    <property type="nucleotide sequence ID" value="NZ_CP127295.1"/>
</dbReference>
<feature type="region of interest" description="Disordered" evidence="1">
    <location>
        <begin position="298"/>
        <end position="344"/>
    </location>
</feature>
<evidence type="ECO:0000256" key="2">
    <source>
        <dbReference type="SAM" id="SignalP"/>
    </source>
</evidence>
<organism evidence="3 4">
    <name type="scientific">Amycolatopsis mongoliensis</name>
    <dbReference type="NCBI Taxonomy" id="715475"/>
    <lineage>
        <taxon>Bacteria</taxon>
        <taxon>Bacillati</taxon>
        <taxon>Actinomycetota</taxon>
        <taxon>Actinomycetes</taxon>
        <taxon>Pseudonocardiales</taxon>
        <taxon>Pseudonocardiaceae</taxon>
        <taxon>Amycolatopsis</taxon>
    </lineage>
</organism>
<evidence type="ECO:0000256" key="1">
    <source>
        <dbReference type="SAM" id="MobiDB-lite"/>
    </source>
</evidence>
<reference evidence="3 4" key="1">
    <citation type="submission" date="2023-06" db="EMBL/GenBank/DDBJ databases">
        <authorList>
            <person name="Oyuntsetseg B."/>
            <person name="Kim S.B."/>
        </authorList>
    </citation>
    <scope>NUCLEOTIDE SEQUENCE [LARGE SCALE GENOMIC DNA]</scope>
    <source>
        <strain evidence="3 4">4-36</strain>
    </source>
</reference>
<dbReference type="KEGG" id="amog:QRX60_31920"/>
<feature type="signal peptide" evidence="2">
    <location>
        <begin position="1"/>
        <end position="24"/>
    </location>
</feature>
<dbReference type="EMBL" id="CP127295">
    <property type="protein sequence ID" value="WIX98656.1"/>
    <property type="molecule type" value="Genomic_DNA"/>
</dbReference>
<feature type="chain" id="PRO_5040797839" description="DUF4331 domain-containing protein" evidence="2">
    <location>
        <begin position="25"/>
        <end position="474"/>
    </location>
</feature>
<sequence length="474" mass="50538">MRSKRKAATAVAAALTLGATAAFAGGAGAVAQQGGGGFTDRGDIRQLPQPLKDRLAVLAGRPSTFPPMTAFSEAPSPSQLFQYYLLDTKNFQPNVFTTTIPGINDGVAPTATGPNHDLPTLGGLRVVVEPKPGLPTDPNDPGSFVDMFTDISGLFVINNESGWYEGWMIHDVTVPAVAAPRPDGHAAFGTVTAGDAAALAKIGDHHNRPGAVFTTDGKAPREPSASDHWPDRVSNLVPIQLSLGAYNATQQSDIHSYWELNQYTNWVPPTYELPFTGGIPGTFEKGKIGALSSIVPGSGPAGVKNKPQVDGDNPNIPRDPDRLLNTSPDDPDRPMPNNDDHKEKRLRFIPSGLGNEVMLDVYLRPASFEPYQHDLTQRIFDAYAAEVARVDGNHDGIVDAVEADLEGTSDGGQSNDRLFLPATAYNRVAVTREINDGLLSPRFAPSQRAWVLSGDIARVSPSSPASIPQDGDNR</sequence>
<evidence type="ECO:0000313" key="3">
    <source>
        <dbReference type="EMBL" id="WIX98656.1"/>
    </source>
</evidence>
<name>A0A9Y2JJR1_9PSEU</name>
<gene>
    <name evidence="3" type="ORF">QRX60_31920</name>
</gene>
<dbReference type="Proteomes" id="UP001239397">
    <property type="component" value="Chromosome"/>
</dbReference>
<protein>
    <recommendedName>
        <fullName evidence="5">DUF4331 domain-containing protein</fullName>
    </recommendedName>
</protein>
<dbReference type="AlphaFoldDB" id="A0A9Y2JJR1"/>
<keyword evidence="4" id="KW-1185">Reference proteome</keyword>
<accession>A0A9Y2JJR1</accession>